<feature type="region of interest" description="Disordered" evidence="1">
    <location>
        <begin position="1"/>
        <end position="22"/>
    </location>
</feature>
<proteinExistence type="predicted"/>
<sequence length="67" mass="7660">MPEHLLYEDGDESPSVITSDTRWRPERGDASWTLTDGAGRVVDCHHPLKPRHAARQAELERNRLETP</sequence>
<name>A0A6J5NTA1_9CAUD</name>
<reference evidence="2" key="1">
    <citation type="submission" date="2020-04" db="EMBL/GenBank/DDBJ databases">
        <authorList>
            <person name="Chiriac C."/>
            <person name="Salcher M."/>
            <person name="Ghai R."/>
            <person name="Kavagutti S V."/>
        </authorList>
    </citation>
    <scope>NUCLEOTIDE SEQUENCE</scope>
</reference>
<organism evidence="2">
    <name type="scientific">uncultured Caudovirales phage</name>
    <dbReference type="NCBI Taxonomy" id="2100421"/>
    <lineage>
        <taxon>Viruses</taxon>
        <taxon>Duplodnaviria</taxon>
        <taxon>Heunggongvirae</taxon>
        <taxon>Uroviricota</taxon>
        <taxon>Caudoviricetes</taxon>
        <taxon>Peduoviridae</taxon>
        <taxon>Maltschvirus</taxon>
        <taxon>Maltschvirus maltsch</taxon>
    </lineage>
</organism>
<evidence type="ECO:0000313" key="2">
    <source>
        <dbReference type="EMBL" id="CAB4158424.1"/>
    </source>
</evidence>
<accession>A0A6J5NTA1</accession>
<dbReference type="EMBL" id="LR796684">
    <property type="protein sequence ID" value="CAB4158424.1"/>
    <property type="molecule type" value="Genomic_DNA"/>
</dbReference>
<evidence type="ECO:0000256" key="1">
    <source>
        <dbReference type="SAM" id="MobiDB-lite"/>
    </source>
</evidence>
<protein>
    <submittedName>
        <fullName evidence="2">Uncharacterized protein</fullName>
    </submittedName>
</protein>
<gene>
    <name evidence="2" type="ORF">UFOVP707_4</name>
</gene>